<evidence type="ECO:0000313" key="8">
    <source>
        <dbReference type="EMBL" id="GHI16274.1"/>
    </source>
</evidence>
<name>A0ABQ3NJE6_STRVG</name>
<dbReference type="InterPro" id="IPR025161">
    <property type="entry name" value="IS402-like_dom"/>
</dbReference>
<dbReference type="EMBL" id="BNDV01000008">
    <property type="protein sequence ID" value="GHI12893.1"/>
    <property type="molecule type" value="Genomic_DNA"/>
</dbReference>
<dbReference type="EMBL" id="BNDV01000016">
    <property type="protein sequence ID" value="GHI16274.1"/>
    <property type="molecule type" value="Genomic_DNA"/>
</dbReference>
<evidence type="ECO:0000313" key="9">
    <source>
        <dbReference type="Proteomes" id="UP000660554"/>
    </source>
</evidence>
<dbReference type="PANTHER" id="PTHR46637">
    <property type="entry name" value="TIS1421-TRANSPOSASE PROTEIN A"/>
    <property type="match status" value="1"/>
</dbReference>
<dbReference type="InterPro" id="IPR052909">
    <property type="entry name" value="Transposase_6_like"/>
</dbReference>
<evidence type="ECO:0000313" key="3">
    <source>
        <dbReference type="EMBL" id="GHI10867.1"/>
    </source>
</evidence>
<dbReference type="EMBL" id="BNDV01000008">
    <property type="protein sequence ID" value="GHI14463.1"/>
    <property type="molecule type" value="Genomic_DNA"/>
</dbReference>
<keyword evidence="9" id="KW-1185">Reference proteome</keyword>
<evidence type="ECO:0000313" key="5">
    <source>
        <dbReference type="EMBL" id="GHI14463.1"/>
    </source>
</evidence>
<proteinExistence type="predicted"/>
<comment type="caution">
    <text evidence="4">The sequence shown here is derived from an EMBL/GenBank/DDBJ whole genome shotgun (WGS) entry which is preliminary data.</text>
</comment>
<reference evidence="4" key="2">
    <citation type="submission" date="2024-05" db="EMBL/GenBank/DDBJ databases">
        <title>Whole genome shotgun sequence of Streptomyces cinnamonensis NBRC 15873.</title>
        <authorList>
            <person name="Komaki H."/>
            <person name="Tamura T."/>
        </authorList>
    </citation>
    <scope>NUCLEOTIDE SEQUENCE</scope>
    <source>
        <strain evidence="4 9">NBRC 15873</strain>
    </source>
</reference>
<dbReference type="EMBL" id="BNDV01000012">
    <property type="protein sequence ID" value="GHI15981.1"/>
    <property type="molecule type" value="Genomic_DNA"/>
</dbReference>
<dbReference type="EMBL" id="BNDV01000002">
    <property type="protein sequence ID" value="GHI10867.1"/>
    <property type="molecule type" value="Genomic_DNA"/>
</dbReference>
<evidence type="ECO:0000256" key="1">
    <source>
        <dbReference type="SAM" id="MobiDB-lite"/>
    </source>
</evidence>
<dbReference type="Proteomes" id="UP000660554">
    <property type="component" value="Unassembled WGS sequence"/>
</dbReference>
<feature type="domain" description="Insertion element IS402-like" evidence="2">
    <location>
        <begin position="23"/>
        <end position="100"/>
    </location>
</feature>
<gene>
    <name evidence="3" type="ORF">Scinn_03300</name>
    <name evidence="4" type="ORF">Scinn_23560</name>
    <name evidence="5" type="ORF">Scinn_39260</name>
    <name evidence="6" type="ORF">Scinn_54440</name>
    <name evidence="7" type="ORF">Scinn_55330</name>
    <name evidence="8" type="ORF">Scinn_57370</name>
</gene>
<reference evidence="9" key="1">
    <citation type="submission" date="2020-09" db="EMBL/GenBank/DDBJ databases">
        <title>Whole genome shotgun sequence of Streptomyces cinnamonensis NBRC 15873.</title>
        <authorList>
            <person name="Komaki H."/>
            <person name="Tamura T."/>
        </authorList>
    </citation>
    <scope>NUCLEOTIDE SEQUENCE [LARGE SCALE GENOMIC DNA]</scope>
    <source>
        <strain evidence="5 9">NBRC 15873</strain>
    </source>
</reference>
<dbReference type="Pfam" id="PF13340">
    <property type="entry name" value="DUF4096"/>
    <property type="match status" value="1"/>
</dbReference>
<evidence type="ECO:0000313" key="7">
    <source>
        <dbReference type="EMBL" id="GHI16070.1"/>
    </source>
</evidence>
<dbReference type="EMBL" id="BNDV01000012">
    <property type="protein sequence ID" value="GHI16070.1"/>
    <property type="molecule type" value="Genomic_DNA"/>
</dbReference>
<evidence type="ECO:0000313" key="6">
    <source>
        <dbReference type="EMBL" id="GHI15981.1"/>
    </source>
</evidence>
<sequence>MSSEWVMRWSGVGKCDPQPWVVDDGLWARIAPLLPVRQRRYRYPGRKAMDDRQVLCGILFVLYTGIRWEWLPAELGYGSGMTCWRRLRDWNEAGVWQSLHELLLAELRAADRLDLSRAVIDSSHVRAMKGGPKPAGARSTGAGRAPSTT</sequence>
<evidence type="ECO:0000313" key="4">
    <source>
        <dbReference type="EMBL" id="GHI12893.1"/>
    </source>
</evidence>
<protein>
    <recommendedName>
        <fullName evidence="2">Insertion element IS402-like domain-containing protein</fullName>
    </recommendedName>
</protein>
<dbReference type="PANTHER" id="PTHR46637:SF1">
    <property type="entry name" value="BLL5188 PROTEIN"/>
    <property type="match status" value="1"/>
</dbReference>
<evidence type="ECO:0000259" key="2">
    <source>
        <dbReference type="Pfam" id="PF13340"/>
    </source>
</evidence>
<organism evidence="4 9">
    <name type="scientific">Streptomyces virginiae</name>
    <name type="common">Streptomyces cinnamonensis</name>
    <dbReference type="NCBI Taxonomy" id="1961"/>
    <lineage>
        <taxon>Bacteria</taxon>
        <taxon>Bacillati</taxon>
        <taxon>Actinomycetota</taxon>
        <taxon>Actinomycetes</taxon>
        <taxon>Kitasatosporales</taxon>
        <taxon>Streptomycetaceae</taxon>
        <taxon>Streptomyces</taxon>
    </lineage>
</organism>
<feature type="region of interest" description="Disordered" evidence="1">
    <location>
        <begin position="126"/>
        <end position="149"/>
    </location>
</feature>
<accession>A0ABQ3NJE6</accession>